<organism evidence="2 3">
    <name type="scientific">Athelia psychrophila</name>
    <dbReference type="NCBI Taxonomy" id="1759441"/>
    <lineage>
        <taxon>Eukaryota</taxon>
        <taxon>Fungi</taxon>
        <taxon>Dikarya</taxon>
        <taxon>Basidiomycota</taxon>
        <taxon>Agaricomycotina</taxon>
        <taxon>Agaricomycetes</taxon>
        <taxon>Agaricomycetidae</taxon>
        <taxon>Atheliales</taxon>
        <taxon>Atheliaceae</taxon>
        <taxon>Athelia</taxon>
    </lineage>
</organism>
<gene>
    <name evidence="2" type="ORF">FIBSPDRAFT_936563</name>
</gene>
<protein>
    <submittedName>
        <fullName evidence="2">Uncharacterized protein</fullName>
    </submittedName>
</protein>
<dbReference type="AlphaFoldDB" id="A0A166BY53"/>
<reference evidence="2 3" key="1">
    <citation type="journal article" date="2016" name="Mol. Biol. Evol.">
        <title>Comparative Genomics of Early-Diverging Mushroom-Forming Fungi Provides Insights into the Origins of Lignocellulose Decay Capabilities.</title>
        <authorList>
            <person name="Nagy L.G."/>
            <person name="Riley R."/>
            <person name="Tritt A."/>
            <person name="Adam C."/>
            <person name="Daum C."/>
            <person name="Floudas D."/>
            <person name="Sun H."/>
            <person name="Yadav J.S."/>
            <person name="Pangilinan J."/>
            <person name="Larsson K.H."/>
            <person name="Matsuura K."/>
            <person name="Barry K."/>
            <person name="Labutti K."/>
            <person name="Kuo R."/>
            <person name="Ohm R.A."/>
            <person name="Bhattacharya S.S."/>
            <person name="Shirouzu T."/>
            <person name="Yoshinaga Y."/>
            <person name="Martin F.M."/>
            <person name="Grigoriev I.V."/>
            <person name="Hibbett D.S."/>
        </authorList>
    </citation>
    <scope>NUCLEOTIDE SEQUENCE [LARGE SCALE GENOMIC DNA]</scope>
    <source>
        <strain evidence="2 3">CBS 109695</strain>
    </source>
</reference>
<evidence type="ECO:0000313" key="2">
    <source>
        <dbReference type="EMBL" id="KZP13094.1"/>
    </source>
</evidence>
<evidence type="ECO:0000256" key="1">
    <source>
        <dbReference type="SAM" id="MobiDB-lite"/>
    </source>
</evidence>
<evidence type="ECO:0000313" key="3">
    <source>
        <dbReference type="Proteomes" id="UP000076532"/>
    </source>
</evidence>
<sequence>MSLWSWSTGGRSTQSVSARDAASYIPQTGSSGKIAPNNRRENCKFTDTTVAQDGLEEVAKKISEQASISVISLLRNGIFLREEETFGMTVEAAASLERPAVSSDHVVPTYEVLPGGEVKVASRWKPLSPCGTLRSPEVTSRIFGGVHARESDVKPNNHGNCAP</sequence>
<accession>A0A166BY53</accession>
<dbReference type="EMBL" id="KV417638">
    <property type="protein sequence ID" value="KZP13094.1"/>
    <property type="molecule type" value="Genomic_DNA"/>
</dbReference>
<feature type="compositionally biased region" description="Polar residues" evidence="1">
    <location>
        <begin position="1"/>
        <end position="17"/>
    </location>
</feature>
<feature type="region of interest" description="Disordered" evidence="1">
    <location>
        <begin position="1"/>
        <end position="21"/>
    </location>
</feature>
<proteinExistence type="predicted"/>
<keyword evidence="3" id="KW-1185">Reference proteome</keyword>
<name>A0A166BY53_9AGAM</name>
<dbReference type="Proteomes" id="UP000076532">
    <property type="component" value="Unassembled WGS sequence"/>
</dbReference>